<feature type="domain" description="N-acetyltransferase" evidence="1">
    <location>
        <begin position="14"/>
        <end position="168"/>
    </location>
</feature>
<dbReference type="PANTHER" id="PTHR43610:SF1">
    <property type="entry name" value="N-ACETYLTRANSFERASE DOMAIN-CONTAINING PROTEIN"/>
    <property type="match status" value="1"/>
</dbReference>
<dbReference type="InterPro" id="IPR000182">
    <property type="entry name" value="GNAT_dom"/>
</dbReference>
<dbReference type="SUPFAM" id="SSF55729">
    <property type="entry name" value="Acyl-CoA N-acyltransferases (Nat)"/>
    <property type="match status" value="1"/>
</dbReference>
<reference evidence="3" key="1">
    <citation type="journal article" date="2019" name="Int. J. Syst. Evol. Microbiol.">
        <title>The Global Catalogue of Microorganisms (GCM) 10K type strain sequencing project: providing services to taxonomists for standard genome sequencing and annotation.</title>
        <authorList>
            <consortium name="The Broad Institute Genomics Platform"/>
            <consortium name="The Broad Institute Genome Sequencing Center for Infectious Disease"/>
            <person name="Wu L."/>
            <person name="Ma J."/>
        </authorList>
    </citation>
    <scope>NUCLEOTIDE SEQUENCE [LARGE SCALE GENOMIC DNA]</scope>
    <source>
        <strain evidence="3">JCM 31921</strain>
    </source>
</reference>
<dbReference type="InterPro" id="IPR016181">
    <property type="entry name" value="Acyl_CoA_acyltransferase"/>
</dbReference>
<dbReference type="EMBL" id="BAABEZ010000022">
    <property type="protein sequence ID" value="GAA4454743.1"/>
    <property type="molecule type" value="Genomic_DNA"/>
</dbReference>
<proteinExistence type="predicted"/>
<dbReference type="Gene3D" id="3.40.630.30">
    <property type="match status" value="1"/>
</dbReference>
<dbReference type="Proteomes" id="UP001501410">
    <property type="component" value="Unassembled WGS sequence"/>
</dbReference>
<comment type="caution">
    <text evidence="2">The sequence shown here is derived from an EMBL/GenBank/DDBJ whole genome shotgun (WGS) entry which is preliminary data.</text>
</comment>
<evidence type="ECO:0000313" key="2">
    <source>
        <dbReference type="EMBL" id="GAA4454743.1"/>
    </source>
</evidence>
<keyword evidence="3" id="KW-1185">Reference proteome</keyword>
<organism evidence="2 3">
    <name type="scientific">Rurimicrobium arvi</name>
    <dbReference type="NCBI Taxonomy" id="2049916"/>
    <lineage>
        <taxon>Bacteria</taxon>
        <taxon>Pseudomonadati</taxon>
        <taxon>Bacteroidota</taxon>
        <taxon>Chitinophagia</taxon>
        <taxon>Chitinophagales</taxon>
        <taxon>Chitinophagaceae</taxon>
        <taxon>Rurimicrobium</taxon>
    </lineage>
</organism>
<dbReference type="RefSeq" id="WP_344825468.1">
    <property type="nucleotide sequence ID" value="NZ_BAABEZ010000022.1"/>
</dbReference>
<dbReference type="Pfam" id="PF13302">
    <property type="entry name" value="Acetyltransf_3"/>
    <property type="match status" value="1"/>
</dbReference>
<name>A0ABP8MTS7_9BACT</name>
<accession>A0ABP8MTS7</accession>
<evidence type="ECO:0000259" key="1">
    <source>
        <dbReference type="PROSITE" id="PS51186"/>
    </source>
</evidence>
<dbReference type="PANTHER" id="PTHR43610">
    <property type="entry name" value="BLL6696 PROTEIN"/>
    <property type="match status" value="1"/>
</dbReference>
<gene>
    <name evidence="2" type="ORF">GCM10023092_17230</name>
</gene>
<sequence length="178" mass="20505">MNPDFHPLLEDEKVLLRPLTPADFDAAFSVASDPAIWEQHPHKNRWQEPVFRVFFEASLASNGAFLIIERSSGEVIGGTRFYEYDQVQSAVVVGGTYFATRCWGTGVNRRVKQLMLDYIFGYLNTVCFYIDQYNIRSRTAITRLGATFCGEKPMGEGMTDFVYRITREDWRILRTQPL</sequence>
<evidence type="ECO:0000313" key="3">
    <source>
        <dbReference type="Proteomes" id="UP001501410"/>
    </source>
</evidence>
<protein>
    <submittedName>
        <fullName evidence="2">GNAT family N-acetyltransferase</fullName>
    </submittedName>
</protein>
<dbReference type="PROSITE" id="PS51186">
    <property type="entry name" value="GNAT"/>
    <property type="match status" value="1"/>
</dbReference>